<comment type="caution">
    <text evidence="2">The sequence shown here is derived from an EMBL/GenBank/DDBJ whole genome shotgun (WGS) entry which is preliminary data.</text>
</comment>
<gene>
    <name evidence="2" type="ORF">C448_02593</name>
</gene>
<evidence type="ECO:0000313" key="3">
    <source>
        <dbReference type="Proteomes" id="UP000011568"/>
    </source>
</evidence>
<sequence>MSEENFRIAIGFTGCHVSGDSSFRYIIGLADADGERPDDGRKYDGDADEEDDTDDRGNGTA</sequence>
<evidence type="ECO:0000313" key="2">
    <source>
        <dbReference type="EMBL" id="EMA48723.1"/>
    </source>
</evidence>
<reference evidence="2 3" key="1">
    <citation type="journal article" date="2014" name="PLoS Genet.">
        <title>Phylogenetically driven sequencing of extremely halophilic archaea reveals strategies for static and dynamic osmo-response.</title>
        <authorList>
            <person name="Becker E.A."/>
            <person name="Seitzer P.M."/>
            <person name="Tritt A."/>
            <person name="Larsen D."/>
            <person name="Krusor M."/>
            <person name="Yao A.I."/>
            <person name="Wu D."/>
            <person name="Madern D."/>
            <person name="Eisen J.A."/>
            <person name="Darling A.E."/>
            <person name="Facciotti M.T."/>
        </authorList>
    </citation>
    <scope>NUCLEOTIDE SEQUENCE [LARGE SCALE GENOMIC DNA]</scope>
    <source>
        <strain evidence="2 3">DSM 1307</strain>
    </source>
</reference>
<feature type="region of interest" description="Disordered" evidence="1">
    <location>
        <begin position="30"/>
        <end position="61"/>
    </location>
</feature>
<dbReference type="EMBL" id="AOMC01000046">
    <property type="protein sequence ID" value="EMA48723.1"/>
    <property type="molecule type" value="Genomic_DNA"/>
</dbReference>
<keyword evidence="3" id="KW-1185">Reference proteome</keyword>
<dbReference type="Proteomes" id="UP000011568">
    <property type="component" value="Unassembled WGS sequence"/>
</dbReference>
<protein>
    <submittedName>
        <fullName evidence="2">Uncharacterized protein</fullName>
    </submittedName>
</protein>
<evidence type="ECO:0000256" key="1">
    <source>
        <dbReference type="SAM" id="MobiDB-lite"/>
    </source>
</evidence>
<organism evidence="2 3">
    <name type="scientific">Halococcus morrhuae DSM 1307</name>
    <dbReference type="NCBI Taxonomy" id="931277"/>
    <lineage>
        <taxon>Archaea</taxon>
        <taxon>Methanobacteriati</taxon>
        <taxon>Methanobacteriota</taxon>
        <taxon>Stenosarchaea group</taxon>
        <taxon>Halobacteria</taxon>
        <taxon>Halobacteriales</taxon>
        <taxon>Halococcaceae</taxon>
        <taxon>Halococcus</taxon>
    </lineage>
</organism>
<accession>M0MTQ5</accession>
<dbReference type="AlphaFoldDB" id="M0MTQ5"/>
<feature type="compositionally biased region" description="Basic and acidic residues" evidence="1">
    <location>
        <begin position="33"/>
        <end position="45"/>
    </location>
</feature>
<proteinExistence type="predicted"/>
<name>M0MTQ5_HALMO</name>